<dbReference type="PATRIC" id="fig|1348973.3.peg.4062"/>
<keyword evidence="1" id="KW-0812">Transmembrane</keyword>
<keyword evidence="1" id="KW-0472">Membrane</keyword>
<gene>
    <name evidence="2" type="ORF">M670_04180</name>
</gene>
<comment type="caution">
    <text evidence="2">The sequence shown here is derived from an EMBL/GenBank/DDBJ whole genome shotgun (WGS) entry which is preliminary data.</text>
</comment>
<protein>
    <recommendedName>
        <fullName evidence="4">DUF4083 domain-containing protein</fullName>
    </recommendedName>
</protein>
<sequence length="71" mass="8155">MLQFLLLEAGSGINVGDIIFQLMSFLILLGIPVVLIFIFSKARRKRNNRLDRIEEKLDQLLAEKEPKNKGE</sequence>
<evidence type="ECO:0008006" key="4">
    <source>
        <dbReference type="Google" id="ProtNLM"/>
    </source>
</evidence>
<evidence type="ECO:0000313" key="3">
    <source>
        <dbReference type="Proteomes" id="UP000027936"/>
    </source>
</evidence>
<name>A0A072NID8_SCHAZ</name>
<reference evidence="2 3" key="1">
    <citation type="submission" date="2014-04" db="EMBL/GenBank/DDBJ databases">
        <title>Draft genome sequence of Bacillus azotoformans MEV2011, a (co-) denitrifying strain unable to grow in the presence of oxygen.</title>
        <authorList>
            <person name="Nielsen M."/>
            <person name="Schreiber L."/>
            <person name="Finster K."/>
            <person name="Schramm A."/>
        </authorList>
    </citation>
    <scope>NUCLEOTIDE SEQUENCE [LARGE SCALE GENOMIC DNA]</scope>
    <source>
        <strain evidence="2 3">MEV2011</strain>
    </source>
</reference>
<accession>A0A072NID8</accession>
<dbReference type="AlphaFoldDB" id="A0A072NID8"/>
<proteinExistence type="predicted"/>
<keyword evidence="1" id="KW-1133">Transmembrane helix</keyword>
<dbReference type="Proteomes" id="UP000027936">
    <property type="component" value="Unassembled WGS sequence"/>
</dbReference>
<organism evidence="2 3">
    <name type="scientific">Schinkia azotoformans MEV2011</name>
    <dbReference type="NCBI Taxonomy" id="1348973"/>
    <lineage>
        <taxon>Bacteria</taxon>
        <taxon>Bacillati</taxon>
        <taxon>Bacillota</taxon>
        <taxon>Bacilli</taxon>
        <taxon>Bacillales</taxon>
        <taxon>Bacillaceae</taxon>
        <taxon>Calidifontibacillus/Schinkia group</taxon>
        <taxon>Schinkia</taxon>
    </lineage>
</organism>
<dbReference type="EMBL" id="JJRY01000024">
    <property type="protein sequence ID" value="KEF36618.1"/>
    <property type="molecule type" value="Genomic_DNA"/>
</dbReference>
<dbReference type="RefSeq" id="WP_233276211.1">
    <property type="nucleotide sequence ID" value="NZ_JJRY01000024.1"/>
</dbReference>
<evidence type="ECO:0000256" key="1">
    <source>
        <dbReference type="SAM" id="Phobius"/>
    </source>
</evidence>
<feature type="transmembrane region" description="Helical" evidence="1">
    <location>
        <begin position="18"/>
        <end position="39"/>
    </location>
</feature>
<evidence type="ECO:0000313" key="2">
    <source>
        <dbReference type="EMBL" id="KEF36618.1"/>
    </source>
</evidence>